<name>A0A0N5AWU9_9BILA</name>
<feature type="transmembrane region" description="Helical" evidence="6">
    <location>
        <begin position="342"/>
        <end position="366"/>
    </location>
</feature>
<keyword evidence="3 6" id="KW-0812">Transmembrane</keyword>
<feature type="transmembrane region" description="Helical" evidence="6">
    <location>
        <begin position="161"/>
        <end position="184"/>
    </location>
</feature>
<accession>A0A0N5AWU9</accession>
<evidence type="ECO:0000256" key="6">
    <source>
        <dbReference type="SAM" id="Phobius"/>
    </source>
</evidence>
<protein>
    <submittedName>
        <fullName evidence="9">Aa_trans domain-containing protein</fullName>
    </submittedName>
</protein>
<feature type="transmembrane region" description="Helical" evidence="6">
    <location>
        <begin position="12"/>
        <end position="37"/>
    </location>
</feature>
<dbReference type="PANTHER" id="PTHR48017">
    <property type="entry name" value="OS05G0424000 PROTEIN-RELATED"/>
    <property type="match status" value="1"/>
</dbReference>
<feature type="transmembrane region" description="Helical" evidence="6">
    <location>
        <begin position="237"/>
        <end position="260"/>
    </location>
</feature>
<keyword evidence="4 6" id="KW-1133">Transmembrane helix</keyword>
<dbReference type="GO" id="GO:0016020">
    <property type="term" value="C:membrane"/>
    <property type="evidence" value="ECO:0007669"/>
    <property type="project" value="UniProtKB-SubCell"/>
</dbReference>
<evidence type="ECO:0000256" key="1">
    <source>
        <dbReference type="ARBA" id="ARBA00004370"/>
    </source>
</evidence>
<evidence type="ECO:0000256" key="5">
    <source>
        <dbReference type="ARBA" id="ARBA00023136"/>
    </source>
</evidence>
<organism evidence="8 9">
    <name type="scientific">Syphacia muris</name>
    <dbReference type="NCBI Taxonomy" id="451379"/>
    <lineage>
        <taxon>Eukaryota</taxon>
        <taxon>Metazoa</taxon>
        <taxon>Ecdysozoa</taxon>
        <taxon>Nematoda</taxon>
        <taxon>Chromadorea</taxon>
        <taxon>Rhabditida</taxon>
        <taxon>Spirurina</taxon>
        <taxon>Oxyuridomorpha</taxon>
        <taxon>Oxyuroidea</taxon>
        <taxon>Oxyuridae</taxon>
        <taxon>Syphacia</taxon>
    </lineage>
</organism>
<dbReference type="AlphaFoldDB" id="A0A0N5AWU9"/>
<keyword evidence="8" id="KW-1185">Reference proteome</keyword>
<keyword evidence="5 6" id="KW-0472">Membrane</keyword>
<proteinExistence type="predicted"/>
<dbReference type="FunFam" id="1.20.1740.10:FF:000052">
    <property type="entry name" value="Lysine histidine transporter-like 3"/>
    <property type="match status" value="1"/>
</dbReference>
<comment type="subcellular location">
    <subcellularLocation>
        <location evidence="1">Membrane</location>
    </subcellularLocation>
</comment>
<dbReference type="Gene3D" id="1.20.1740.10">
    <property type="entry name" value="Amino acid/polyamine transporter I"/>
    <property type="match status" value="1"/>
</dbReference>
<dbReference type="Pfam" id="PF01490">
    <property type="entry name" value="Aa_trans"/>
    <property type="match status" value="1"/>
</dbReference>
<evidence type="ECO:0000313" key="8">
    <source>
        <dbReference type="Proteomes" id="UP000046393"/>
    </source>
</evidence>
<feature type="transmembrane region" description="Helical" evidence="6">
    <location>
        <begin position="103"/>
        <end position="123"/>
    </location>
</feature>
<feature type="transmembrane region" description="Helical" evidence="6">
    <location>
        <begin position="395"/>
        <end position="417"/>
    </location>
</feature>
<feature type="transmembrane region" description="Helical" evidence="6">
    <location>
        <begin position="135"/>
        <end position="154"/>
    </location>
</feature>
<sequence>MDDKVIKKTGGISWFTASLFLIADMAGGGVVAMPVAMLDSGGYIGMSIIVILCVLLCYTAHLLSENWLILRERWSEYNEHCRKPYAEMAYRAMGPTARTMCSSALNIMLFGVSVVYLLLSSQIINDFISSVTGKNLGICLMLLIVSLALYPITLLKSPQDFWWAIVVAMLTTVVSSALIIAGTATDYSMCSAHAEGNEVKFKSVVLSLGTFMFGFGGHAVFPTIQHDMRKPRQFTRSAIFAFAVVTLMYASISLLGYATYGNSLEDSIINSIQTNWMQRTANLFIAIHCVLTLTIVINPLNQEIEHAFKIPQDFCWQRILIRTAVLLCAIFVAETVPKFGPILDVIGGTAVALSSAIMPALYNLYLKAGWFDESIKNYRRPSFYELIVRTPKIRLISHIAVIVIAFVCGAATTYSALVEIATVHFTKPCYLSLLDEFTHSSSVVTHCCGSFRNISRFESTFCTATI</sequence>
<keyword evidence="2" id="KW-0813">Transport</keyword>
<feature type="transmembrane region" description="Helical" evidence="6">
    <location>
        <begin position="43"/>
        <end position="63"/>
    </location>
</feature>
<evidence type="ECO:0000256" key="3">
    <source>
        <dbReference type="ARBA" id="ARBA00022692"/>
    </source>
</evidence>
<dbReference type="Proteomes" id="UP000046393">
    <property type="component" value="Unplaced"/>
</dbReference>
<feature type="transmembrane region" description="Helical" evidence="6">
    <location>
        <begin position="280"/>
        <end position="298"/>
    </location>
</feature>
<feature type="domain" description="Amino acid transporter transmembrane" evidence="7">
    <location>
        <begin position="11"/>
        <end position="367"/>
    </location>
</feature>
<evidence type="ECO:0000313" key="9">
    <source>
        <dbReference type="WBParaSite" id="SMUV_0000941101-mRNA-1"/>
    </source>
</evidence>
<evidence type="ECO:0000259" key="7">
    <source>
        <dbReference type="Pfam" id="PF01490"/>
    </source>
</evidence>
<dbReference type="InterPro" id="IPR013057">
    <property type="entry name" value="AA_transpt_TM"/>
</dbReference>
<dbReference type="STRING" id="451379.A0A0N5AWU9"/>
<feature type="transmembrane region" description="Helical" evidence="6">
    <location>
        <begin position="319"/>
        <end position="336"/>
    </location>
</feature>
<dbReference type="WBParaSite" id="SMUV_0000941101-mRNA-1">
    <property type="protein sequence ID" value="SMUV_0000941101-mRNA-1"/>
    <property type="gene ID" value="SMUV_0000941101"/>
</dbReference>
<feature type="transmembrane region" description="Helical" evidence="6">
    <location>
        <begin position="204"/>
        <end position="225"/>
    </location>
</feature>
<reference evidence="9" key="1">
    <citation type="submission" date="2017-02" db="UniProtKB">
        <authorList>
            <consortium name="WormBaseParasite"/>
        </authorList>
    </citation>
    <scope>IDENTIFICATION</scope>
</reference>
<evidence type="ECO:0000256" key="2">
    <source>
        <dbReference type="ARBA" id="ARBA00022448"/>
    </source>
</evidence>
<evidence type="ECO:0000256" key="4">
    <source>
        <dbReference type="ARBA" id="ARBA00022989"/>
    </source>
</evidence>